<gene>
    <name evidence="1" type="ORF">LZ480_09565</name>
</gene>
<reference evidence="1 2" key="1">
    <citation type="submission" date="2022-03" db="EMBL/GenBank/DDBJ databases">
        <authorList>
            <person name="Jo J.-H."/>
            <person name="Im W.-T."/>
        </authorList>
    </citation>
    <scope>NUCLEOTIDE SEQUENCE [LARGE SCALE GENOMIC DNA]</scope>
    <source>
        <strain evidence="1 2">MA9</strain>
    </source>
</reference>
<organism evidence="1 2">
    <name type="scientific">Solibacillus palustris</name>
    <dbReference type="NCBI Taxonomy" id="2908203"/>
    <lineage>
        <taxon>Bacteria</taxon>
        <taxon>Bacillati</taxon>
        <taxon>Bacillota</taxon>
        <taxon>Bacilli</taxon>
        <taxon>Bacillales</taxon>
        <taxon>Caryophanaceae</taxon>
        <taxon>Solibacillus</taxon>
    </lineage>
</organism>
<sequence>MKEIAAFNHIPFIVSTLSEKERDWYELELELNKLKREPFDFFFEVE</sequence>
<evidence type="ECO:0000313" key="1">
    <source>
        <dbReference type="EMBL" id="MCH7322137.1"/>
    </source>
</evidence>
<name>A0ABS9UCR8_9BACL</name>
<comment type="caution">
    <text evidence="1">The sequence shown here is derived from an EMBL/GenBank/DDBJ whole genome shotgun (WGS) entry which is preliminary data.</text>
</comment>
<accession>A0ABS9UCR8</accession>
<dbReference type="Proteomes" id="UP001316087">
    <property type="component" value="Unassembled WGS sequence"/>
</dbReference>
<proteinExistence type="predicted"/>
<protein>
    <submittedName>
        <fullName evidence="1">Uncharacterized protein</fullName>
    </submittedName>
</protein>
<dbReference type="EMBL" id="JAKZFC010000003">
    <property type="protein sequence ID" value="MCH7322137.1"/>
    <property type="molecule type" value="Genomic_DNA"/>
</dbReference>
<keyword evidence="2" id="KW-1185">Reference proteome</keyword>
<evidence type="ECO:0000313" key="2">
    <source>
        <dbReference type="Proteomes" id="UP001316087"/>
    </source>
</evidence>
<dbReference type="RefSeq" id="WP_241369203.1">
    <property type="nucleotide sequence ID" value="NZ_JAKZFC010000003.1"/>
</dbReference>